<proteinExistence type="predicted"/>
<sequence length="130" mass="14326">MVQKNRPGRRPNDPAGPRTHKVTIWLNDQEYVELTALAEAMGVTRPRVYTSAVESGGQVFDRVAVAQSRARRVDAQVAVRVLAGVANNLNQLAHAANIDGEVERAELRQVLGQVRELITRLHQVLEEGIA</sequence>
<keyword evidence="3" id="KW-1185">Reference proteome</keyword>
<evidence type="ECO:0000259" key="1">
    <source>
        <dbReference type="Pfam" id="PF05713"/>
    </source>
</evidence>
<dbReference type="Proteomes" id="UP000216311">
    <property type="component" value="Unassembled WGS sequence"/>
</dbReference>
<dbReference type="InterPro" id="IPR008687">
    <property type="entry name" value="MobC"/>
</dbReference>
<dbReference type="Pfam" id="PF05713">
    <property type="entry name" value="MobC"/>
    <property type="match status" value="1"/>
</dbReference>
<comment type="caution">
    <text evidence="2">The sequence shown here is derived from an EMBL/GenBank/DDBJ whole genome shotgun (WGS) entry which is preliminary data.</text>
</comment>
<name>A0A255GW34_9ACTN</name>
<evidence type="ECO:0000313" key="3">
    <source>
        <dbReference type="Proteomes" id="UP000216311"/>
    </source>
</evidence>
<organism evidence="2 3">
    <name type="scientific">Enemella dayhoffiae</name>
    <dbReference type="NCBI Taxonomy" id="2016507"/>
    <lineage>
        <taxon>Bacteria</taxon>
        <taxon>Bacillati</taxon>
        <taxon>Actinomycetota</taxon>
        <taxon>Actinomycetes</taxon>
        <taxon>Propionibacteriales</taxon>
        <taxon>Propionibacteriaceae</taxon>
        <taxon>Enemella</taxon>
    </lineage>
</organism>
<gene>
    <name evidence="2" type="ORF">CGZ93_12580</name>
</gene>
<dbReference type="EMBL" id="NMVQ01000027">
    <property type="protein sequence ID" value="OYO19835.1"/>
    <property type="molecule type" value="Genomic_DNA"/>
</dbReference>
<accession>A0A255GW34</accession>
<protein>
    <recommendedName>
        <fullName evidence="1">Bacterial mobilisation domain-containing protein</fullName>
    </recommendedName>
</protein>
<evidence type="ECO:0000313" key="2">
    <source>
        <dbReference type="EMBL" id="OYO19835.1"/>
    </source>
</evidence>
<dbReference type="RefSeq" id="WP_094364520.1">
    <property type="nucleotide sequence ID" value="NZ_NMVQ01000027.1"/>
</dbReference>
<feature type="domain" description="Bacterial mobilisation" evidence="1">
    <location>
        <begin position="80"/>
        <end position="124"/>
    </location>
</feature>
<dbReference type="AlphaFoldDB" id="A0A255GW34"/>
<reference evidence="2 3" key="1">
    <citation type="submission" date="2017-07" db="EMBL/GenBank/DDBJ databases">
        <title>Draft whole genome sequences of clinical Proprionibacteriaceae strains.</title>
        <authorList>
            <person name="Bernier A.-M."/>
            <person name="Bernard K."/>
            <person name="Domingo M.-C."/>
        </authorList>
    </citation>
    <scope>NUCLEOTIDE SEQUENCE [LARGE SCALE GENOMIC DNA]</scope>
    <source>
        <strain evidence="2 3">NML 130396</strain>
    </source>
</reference>